<dbReference type="Pfam" id="PF13620">
    <property type="entry name" value="CarboxypepD_reg"/>
    <property type="match status" value="1"/>
</dbReference>
<evidence type="ECO:0000259" key="5">
    <source>
        <dbReference type="Pfam" id="PF13247"/>
    </source>
</evidence>
<feature type="domain" description="4Fe-4S ferredoxin-type" evidence="5">
    <location>
        <begin position="58"/>
        <end position="153"/>
    </location>
</feature>
<dbReference type="PANTHER" id="PTHR43177:SF3">
    <property type="entry name" value="PROTEIN NRFC HOMOLOG"/>
    <property type="match status" value="1"/>
</dbReference>
<evidence type="ECO:0000313" key="6">
    <source>
        <dbReference type="EMBL" id="MEQ3363235.1"/>
    </source>
</evidence>
<keyword evidence="4" id="KW-0411">Iron-sulfur</keyword>
<reference evidence="6 7" key="1">
    <citation type="submission" date="2024-04" db="EMBL/GenBank/DDBJ databases">
        <title>Human intestinal bacterial collection.</title>
        <authorList>
            <person name="Pauvert C."/>
            <person name="Hitch T.C.A."/>
            <person name="Clavel T."/>
        </authorList>
    </citation>
    <scope>NUCLEOTIDE SEQUENCE [LARGE SCALE GENOMIC DNA]</scope>
    <source>
        <strain evidence="6 7">CLA-KB-H42</strain>
    </source>
</reference>
<dbReference type="InterPro" id="IPR017896">
    <property type="entry name" value="4Fe4S_Fe-S-bd"/>
</dbReference>
<evidence type="ECO:0000313" key="7">
    <source>
        <dbReference type="Proteomes" id="UP001487305"/>
    </source>
</evidence>
<keyword evidence="2" id="KW-0479">Metal-binding</keyword>
<evidence type="ECO:0000256" key="3">
    <source>
        <dbReference type="ARBA" id="ARBA00023004"/>
    </source>
</evidence>
<accession>A0ABV1JDU1</accession>
<dbReference type="Gene3D" id="2.60.40.10">
    <property type="entry name" value="Immunoglobulins"/>
    <property type="match status" value="1"/>
</dbReference>
<dbReference type="Gene3D" id="3.30.70.20">
    <property type="match status" value="2"/>
</dbReference>
<dbReference type="SUPFAM" id="SSF49464">
    <property type="entry name" value="Carboxypeptidase regulatory domain-like"/>
    <property type="match status" value="1"/>
</dbReference>
<keyword evidence="7" id="KW-1185">Reference proteome</keyword>
<keyword evidence="3" id="KW-0408">Iron</keyword>
<dbReference type="EMBL" id="JBBNOP010000007">
    <property type="protein sequence ID" value="MEQ3363235.1"/>
    <property type="molecule type" value="Genomic_DNA"/>
</dbReference>
<protein>
    <submittedName>
        <fullName evidence="6">4Fe-4S dicluster domain-containing protein</fullName>
    </submittedName>
</protein>
<dbReference type="InterPro" id="IPR008969">
    <property type="entry name" value="CarboxyPept-like_regulatory"/>
</dbReference>
<dbReference type="RefSeq" id="WP_102374382.1">
    <property type="nucleotide sequence ID" value="NZ_JBBNOP010000007.1"/>
</dbReference>
<evidence type="ECO:0000256" key="2">
    <source>
        <dbReference type="ARBA" id="ARBA00022723"/>
    </source>
</evidence>
<organism evidence="6 7">
    <name type="scientific">Raoultibacter massiliensis</name>
    <dbReference type="NCBI Taxonomy" id="1852371"/>
    <lineage>
        <taxon>Bacteria</taxon>
        <taxon>Bacillati</taxon>
        <taxon>Actinomycetota</taxon>
        <taxon>Coriobacteriia</taxon>
        <taxon>Eggerthellales</taxon>
        <taxon>Eggerthellaceae</taxon>
        <taxon>Raoultibacter</taxon>
    </lineage>
</organism>
<evidence type="ECO:0000256" key="1">
    <source>
        <dbReference type="ARBA" id="ARBA00022485"/>
    </source>
</evidence>
<dbReference type="InterPro" id="IPR013783">
    <property type="entry name" value="Ig-like_fold"/>
</dbReference>
<proteinExistence type="predicted"/>
<comment type="caution">
    <text evidence="6">The sequence shown here is derived from an EMBL/GenBank/DDBJ whole genome shotgun (WGS) entry which is preliminary data.</text>
</comment>
<dbReference type="InterPro" id="IPR050954">
    <property type="entry name" value="ET_IronSulfur_Cluster-Binding"/>
</dbReference>
<name>A0ABV1JDU1_9ACTN</name>
<dbReference type="PANTHER" id="PTHR43177">
    <property type="entry name" value="PROTEIN NRFC"/>
    <property type="match status" value="1"/>
</dbReference>
<gene>
    <name evidence="6" type="ORF">AAA083_09640</name>
</gene>
<dbReference type="Pfam" id="PF13247">
    <property type="entry name" value="Fer4_11"/>
    <property type="match status" value="1"/>
</dbReference>
<sequence>MKTILFDASLCNGCYGCQMACKDEHCGNDWSPIAAEQPTTGQFWCKVEQVTRGKLPEVKVQYTPVMCGHCENAACMEAATDGAVYRREDGLIIIDPVKAKGQKAIAEACPAGAVYYNDALDIPQKCTGCAHLIDDGWEVPRCVDVCATGALTYIDEEDVPAEAVPMPAASELHPHVHYMNVPKRWIYGVLVDRSINEVVIGATVKLLDAEGTEVARIATDEFGEFRFKELDEQAYTVTASVDGYEDIALSADATDKDVVLGDIFLSAVA</sequence>
<dbReference type="SUPFAM" id="SSF54862">
    <property type="entry name" value="4Fe-4S ferredoxins"/>
    <property type="match status" value="1"/>
</dbReference>
<dbReference type="Proteomes" id="UP001487305">
    <property type="component" value="Unassembled WGS sequence"/>
</dbReference>
<keyword evidence="1" id="KW-0004">4Fe-4S</keyword>
<evidence type="ECO:0000256" key="4">
    <source>
        <dbReference type="ARBA" id="ARBA00023014"/>
    </source>
</evidence>